<dbReference type="EMBL" id="CP060139">
    <property type="protein sequence ID" value="QNR25618.1"/>
    <property type="molecule type" value="Genomic_DNA"/>
</dbReference>
<reference evidence="13 14" key="1">
    <citation type="submission" date="2020-08" db="EMBL/GenBank/DDBJ databases">
        <title>Croceimicrobium hydrocarbonivorans gen. nov., sp. nov., a novel marine bacterium isolated from a bacterial consortium that degrades polyethylene terephthalate.</title>
        <authorList>
            <person name="Liu R."/>
        </authorList>
    </citation>
    <scope>NUCLEOTIDE SEQUENCE [LARGE SCALE GENOMIC DNA]</scope>
    <source>
        <strain evidence="13 14">A20-9</strain>
    </source>
</reference>
<dbReference type="GO" id="GO:0009279">
    <property type="term" value="C:cell outer membrane"/>
    <property type="evidence" value="ECO:0007669"/>
    <property type="project" value="UniProtKB-SubCell"/>
</dbReference>
<evidence type="ECO:0000313" key="14">
    <source>
        <dbReference type="Proteomes" id="UP000516305"/>
    </source>
</evidence>
<feature type="domain" description="TonB-dependent receptor-like beta-barrel" evidence="11">
    <location>
        <begin position="449"/>
        <end position="974"/>
    </location>
</feature>
<evidence type="ECO:0000256" key="9">
    <source>
        <dbReference type="RuleBase" id="RU003357"/>
    </source>
</evidence>
<feature type="signal peptide" evidence="10">
    <location>
        <begin position="1"/>
        <end position="22"/>
    </location>
</feature>
<dbReference type="Gene3D" id="2.60.40.1120">
    <property type="entry name" value="Carboxypeptidase-like, regulatory domain"/>
    <property type="match status" value="1"/>
</dbReference>
<dbReference type="InterPro" id="IPR012910">
    <property type="entry name" value="Plug_dom"/>
</dbReference>
<comment type="similarity">
    <text evidence="8 9">Belongs to the TonB-dependent receptor family.</text>
</comment>
<sequence length="1040" mass="116419">MKRTLQSLFALLFSMAVWSLEAQVVKGTITDKSGEPLPGASVLVVGQSGSGTAADFDGNYSLSGLKAGKLTLEFAFIGFETKRVEVQLAEGETKTLNMALAESSSQLDEIVVVGYGVQRRREMTGNVVKIDAKKLNDMPAPSFETAIQGKAAGVQIVTGSGLAGSASVVRVRGVTSIGAGGDPLYIVDGVQLNQDYFSRGNSGGMNQNPLAFLNPDDIESVEILKDASATAIYGSRGANGVILITTKRGNKGGLQFNFSTTQGISEPTQRPQMLNSQEYLQLYREAWINDGNTGTPVLTNPALSWEEAQRNNTDWVDQVVRTGYKAFYDFSVSKGTDRYNFYAGLSYDKNQSYIIGDEYDRMSGRFNGDYRFNDKLSISASTGLTQSIYNRVDNAWSGGLGAAMSTALPYYPVKWDRYYVSAGDTVARPGDWFLQGTNPVAQRELKDWRITDLRSINNAKITYSPLKNFTILASGSLDYFQSMEDIWEPAGRNTYQTDVATRGQGTAQRYPRRSYNYNGFLTGTYDWQLNENNKFAFMVGTEYQENFTHTYYITTFDTNGVANGIRNDVFNAPSAFYESADLRNNYDFDSVTTSFISKFMSVFTRINYQYKGKYLAQLVMRTDGSSRFGPNNRFGYFPSVSAGWIISEENWMKENRFINYLKLKSSIGWIGNANLTNNEFLARYNYASQAYDGRDILYPLNNPNPDLRWETTQVIDLGLEYGLFEDRITGELAYYRKNTSDVLLNVTLPRVSGFNNFYDNVGGLFNEGFEFQIKTRNLVGEFRWTTDFNIAYNHNEIVSLGGYSADAVGGGTNDTRTIVGEPVGTNFLVRFSHVDPTTGRPVYLDIDGNPTFVWDPANRVPVGNVLPDAVGGITNNFSYKQWDLSVLFVFTIGSDIYDSSSKRQLGRMDDWNKTPHIYDRWRAPGDEATYPLLTLDAANHGSNTPWINTDQWIHDGSYLRLRNLTLSYRLNRNQLEKLGLKGAQISFIGTNLFTFTKYPGLDPEIARDFENATDRNMSVNITFLTPPQERSYSIRLNVNF</sequence>
<evidence type="ECO:0000256" key="8">
    <source>
        <dbReference type="PROSITE-ProRule" id="PRU01360"/>
    </source>
</evidence>
<dbReference type="InterPro" id="IPR039426">
    <property type="entry name" value="TonB-dep_rcpt-like"/>
</dbReference>
<dbReference type="InterPro" id="IPR036942">
    <property type="entry name" value="Beta-barrel_TonB_sf"/>
</dbReference>
<evidence type="ECO:0000259" key="11">
    <source>
        <dbReference type="Pfam" id="PF00593"/>
    </source>
</evidence>
<dbReference type="RefSeq" id="WP_210760144.1">
    <property type="nucleotide sequence ID" value="NZ_CP060139.1"/>
</dbReference>
<keyword evidence="13" id="KW-0675">Receptor</keyword>
<gene>
    <name evidence="13" type="ORF">H4K34_07185</name>
</gene>
<evidence type="ECO:0000313" key="13">
    <source>
        <dbReference type="EMBL" id="QNR25618.1"/>
    </source>
</evidence>
<keyword evidence="2 8" id="KW-0813">Transport</keyword>
<dbReference type="KEGG" id="chyd:H4K34_07185"/>
<keyword evidence="4 8" id="KW-0812">Transmembrane</keyword>
<evidence type="ECO:0000256" key="6">
    <source>
        <dbReference type="ARBA" id="ARBA00023136"/>
    </source>
</evidence>
<dbReference type="Gene3D" id="2.170.130.10">
    <property type="entry name" value="TonB-dependent receptor, plug domain"/>
    <property type="match status" value="1"/>
</dbReference>
<name>A0A7H0VIS0_9FLAO</name>
<keyword evidence="10" id="KW-0732">Signal</keyword>
<proteinExistence type="inferred from homology"/>
<dbReference type="Pfam" id="PF13715">
    <property type="entry name" value="CarbopepD_reg_2"/>
    <property type="match status" value="1"/>
</dbReference>
<dbReference type="Pfam" id="PF00593">
    <property type="entry name" value="TonB_dep_Rec_b-barrel"/>
    <property type="match status" value="1"/>
</dbReference>
<dbReference type="NCBIfam" id="TIGR04057">
    <property type="entry name" value="SusC_RagA_signa"/>
    <property type="match status" value="1"/>
</dbReference>
<evidence type="ECO:0000256" key="5">
    <source>
        <dbReference type="ARBA" id="ARBA00023077"/>
    </source>
</evidence>
<keyword evidence="14" id="KW-1185">Reference proteome</keyword>
<feature type="domain" description="TonB-dependent receptor plug" evidence="12">
    <location>
        <begin position="120"/>
        <end position="241"/>
    </location>
</feature>
<keyword evidence="7 8" id="KW-0998">Cell outer membrane</keyword>
<comment type="subcellular location">
    <subcellularLocation>
        <location evidence="1 8">Cell outer membrane</location>
        <topology evidence="1 8">Multi-pass membrane protein</topology>
    </subcellularLocation>
</comment>
<dbReference type="SUPFAM" id="SSF56935">
    <property type="entry name" value="Porins"/>
    <property type="match status" value="1"/>
</dbReference>
<dbReference type="InterPro" id="IPR023996">
    <property type="entry name" value="TonB-dep_OMP_SusC/RagA"/>
</dbReference>
<keyword evidence="5 9" id="KW-0798">TonB box</keyword>
<dbReference type="InterPro" id="IPR008969">
    <property type="entry name" value="CarboxyPept-like_regulatory"/>
</dbReference>
<evidence type="ECO:0000256" key="10">
    <source>
        <dbReference type="SAM" id="SignalP"/>
    </source>
</evidence>
<evidence type="ECO:0000256" key="1">
    <source>
        <dbReference type="ARBA" id="ARBA00004571"/>
    </source>
</evidence>
<dbReference type="AlphaFoldDB" id="A0A7H0VIS0"/>
<evidence type="ECO:0000256" key="3">
    <source>
        <dbReference type="ARBA" id="ARBA00022452"/>
    </source>
</evidence>
<dbReference type="Pfam" id="PF07715">
    <property type="entry name" value="Plug"/>
    <property type="match status" value="1"/>
</dbReference>
<dbReference type="InterPro" id="IPR037066">
    <property type="entry name" value="Plug_dom_sf"/>
</dbReference>
<protein>
    <submittedName>
        <fullName evidence="13">TonB-dependent receptor</fullName>
    </submittedName>
</protein>
<dbReference type="Gene3D" id="2.40.170.20">
    <property type="entry name" value="TonB-dependent receptor, beta-barrel domain"/>
    <property type="match status" value="1"/>
</dbReference>
<dbReference type="Proteomes" id="UP000516305">
    <property type="component" value="Chromosome"/>
</dbReference>
<keyword evidence="6 8" id="KW-0472">Membrane</keyword>
<dbReference type="NCBIfam" id="TIGR04056">
    <property type="entry name" value="OMP_RagA_SusC"/>
    <property type="match status" value="1"/>
</dbReference>
<evidence type="ECO:0000256" key="7">
    <source>
        <dbReference type="ARBA" id="ARBA00023237"/>
    </source>
</evidence>
<evidence type="ECO:0000256" key="2">
    <source>
        <dbReference type="ARBA" id="ARBA00022448"/>
    </source>
</evidence>
<dbReference type="InterPro" id="IPR023997">
    <property type="entry name" value="TonB-dep_OMP_SusC/RagA_CS"/>
</dbReference>
<keyword evidence="3 8" id="KW-1134">Transmembrane beta strand</keyword>
<evidence type="ECO:0000256" key="4">
    <source>
        <dbReference type="ARBA" id="ARBA00022692"/>
    </source>
</evidence>
<dbReference type="SUPFAM" id="SSF49464">
    <property type="entry name" value="Carboxypeptidase regulatory domain-like"/>
    <property type="match status" value="1"/>
</dbReference>
<organism evidence="13 14">
    <name type="scientific">Croceimicrobium hydrocarbonivorans</name>
    <dbReference type="NCBI Taxonomy" id="2761580"/>
    <lineage>
        <taxon>Bacteria</taxon>
        <taxon>Pseudomonadati</taxon>
        <taxon>Bacteroidota</taxon>
        <taxon>Flavobacteriia</taxon>
        <taxon>Flavobacteriales</taxon>
        <taxon>Owenweeksiaceae</taxon>
        <taxon>Croceimicrobium</taxon>
    </lineage>
</organism>
<accession>A0A7H0VIS0</accession>
<evidence type="ECO:0000259" key="12">
    <source>
        <dbReference type="Pfam" id="PF07715"/>
    </source>
</evidence>
<feature type="chain" id="PRO_5028833760" evidence="10">
    <location>
        <begin position="23"/>
        <end position="1040"/>
    </location>
</feature>
<dbReference type="PROSITE" id="PS52016">
    <property type="entry name" value="TONB_DEPENDENT_REC_3"/>
    <property type="match status" value="1"/>
</dbReference>
<dbReference type="InterPro" id="IPR000531">
    <property type="entry name" value="Beta-barrel_TonB"/>
</dbReference>